<keyword evidence="14" id="KW-1185">Reference proteome</keyword>
<keyword evidence="12" id="KW-0479">Metal-binding</keyword>
<comment type="subunit">
    <text evidence="3">Homotetramer.</text>
</comment>
<reference evidence="13 14" key="1">
    <citation type="submission" date="2017-06" db="EMBL/GenBank/DDBJ databases">
        <authorList>
            <person name="Kim H.J."/>
            <person name="Triplett B.A."/>
        </authorList>
    </citation>
    <scope>NUCLEOTIDE SEQUENCE [LARGE SCALE GENOMIC DNA]</scope>
    <source>
        <strain evidence="13">FRACA_ARgP5</strain>
    </source>
</reference>
<evidence type="ECO:0000256" key="9">
    <source>
        <dbReference type="NCBIfam" id="TIGR01346"/>
    </source>
</evidence>
<dbReference type="GO" id="GO:0006099">
    <property type="term" value="P:tricarboxylic acid cycle"/>
    <property type="evidence" value="ECO:0007669"/>
    <property type="project" value="UniProtKB-UniRule"/>
</dbReference>
<organism evidence="13 14">
    <name type="scientific">Frankia canadensis</name>
    <dbReference type="NCBI Taxonomy" id="1836972"/>
    <lineage>
        <taxon>Bacteria</taxon>
        <taxon>Bacillati</taxon>
        <taxon>Actinomycetota</taxon>
        <taxon>Actinomycetes</taxon>
        <taxon>Frankiales</taxon>
        <taxon>Frankiaceae</taxon>
        <taxon>Frankia</taxon>
    </lineage>
</organism>
<dbReference type="InterPro" id="IPR006254">
    <property type="entry name" value="Isocitrate_lyase"/>
</dbReference>
<dbReference type="CDD" id="cd00377">
    <property type="entry name" value="ICL_PEPM"/>
    <property type="match status" value="1"/>
</dbReference>
<evidence type="ECO:0000256" key="5">
    <source>
        <dbReference type="ARBA" id="ARBA00022435"/>
    </source>
</evidence>
<feature type="active site" description="Proton acceptor" evidence="10">
    <location>
        <position position="203"/>
    </location>
</feature>
<dbReference type="GO" id="GO:0004451">
    <property type="term" value="F:isocitrate lyase activity"/>
    <property type="evidence" value="ECO:0007669"/>
    <property type="project" value="UniProtKB-UniRule"/>
</dbReference>
<dbReference type="InterPro" id="IPR039556">
    <property type="entry name" value="ICL/PEPM"/>
</dbReference>
<dbReference type="RefSeq" id="WP_101829807.1">
    <property type="nucleotide sequence ID" value="NZ_FZMO01000010.1"/>
</dbReference>
<comment type="pathway">
    <text evidence="1">Carbohydrate metabolism; glyoxylate cycle; (S)-malate from isocitrate: step 1/2.</text>
</comment>
<evidence type="ECO:0000256" key="6">
    <source>
        <dbReference type="ARBA" id="ARBA00022532"/>
    </source>
</evidence>
<feature type="binding site" evidence="11">
    <location>
        <position position="359"/>
    </location>
    <ligand>
        <name>substrate</name>
    </ligand>
</feature>
<feature type="binding site" evidence="11">
    <location>
        <begin position="103"/>
        <end position="105"/>
    </location>
    <ligand>
        <name>substrate</name>
    </ligand>
</feature>
<evidence type="ECO:0000313" key="13">
    <source>
        <dbReference type="EMBL" id="SNQ45666.1"/>
    </source>
</evidence>
<dbReference type="Proteomes" id="UP000234331">
    <property type="component" value="Unassembled WGS sequence"/>
</dbReference>
<proteinExistence type="inferred from homology"/>
<dbReference type="InterPro" id="IPR018523">
    <property type="entry name" value="Isocitrate_lyase_ph_CS"/>
</dbReference>
<evidence type="ECO:0000256" key="1">
    <source>
        <dbReference type="ARBA" id="ARBA00004793"/>
    </source>
</evidence>
<dbReference type="NCBIfam" id="TIGR01346">
    <property type="entry name" value="isocit_lyase"/>
    <property type="match status" value="1"/>
</dbReference>
<evidence type="ECO:0000313" key="14">
    <source>
        <dbReference type="Proteomes" id="UP000234331"/>
    </source>
</evidence>
<dbReference type="EMBL" id="FZMO01000010">
    <property type="protein sequence ID" value="SNQ45666.1"/>
    <property type="molecule type" value="Genomic_DNA"/>
</dbReference>
<dbReference type="FunFam" id="3.20.20.60:FF:000005">
    <property type="entry name" value="Isocitrate lyase"/>
    <property type="match status" value="1"/>
</dbReference>
<gene>
    <name evidence="13" type="primary">aceA</name>
    <name evidence="13" type="ORF">FRACA_1070008</name>
</gene>
<name>A0A2I2KJ36_9ACTN</name>
<feature type="binding site" evidence="11">
    <location>
        <begin position="325"/>
        <end position="329"/>
    </location>
    <ligand>
        <name>substrate</name>
    </ligand>
</feature>
<evidence type="ECO:0000256" key="12">
    <source>
        <dbReference type="PIRSR" id="PIRSR001362-3"/>
    </source>
</evidence>
<keyword evidence="7 13" id="KW-0456">Lyase</keyword>
<evidence type="ECO:0000256" key="7">
    <source>
        <dbReference type="ARBA" id="ARBA00023239"/>
    </source>
</evidence>
<keyword evidence="6" id="KW-0816">Tricarboxylic acid cycle</keyword>
<dbReference type="Pfam" id="PF00463">
    <property type="entry name" value="ICL"/>
    <property type="match status" value="2"/>
</dbReference>
<evidence type="ECO:0000256" key="3">
    <source>
        <dbReference type="ARBA" id="ARBA00011881"/>
    </source>
</evidence>
<dbReference type="SUPFAM" id="SSF51621">
    <property type="entry name" value="Phosphoenolpyruvate/pyruvate domain"/>
    <property type="match status" value="1"/>
</dbReference>
<comment type="catalytic activity">
    <reaction evidence="8">
        <text>D-threo-isocitrate = glyoxylate + succinate</text>
        <dbReference type="Rhea" id="RHEA:13245"/>
        <dbReference type="ChEBI" id="CHEBI:15562"/>
        <dbReference type="ChEBI" id="CHEBI:30031"/>
        <dbReference type="ChEBI" id="CHEBI:36655"/>
        <dbReference type="EC" id="4.1.3.1"/>
    </reaction>
</comment>
<protein>
    <recommendedName>
        <fullName evidence="4 9">Isocitrate lyase</fullName>
        <ecNumber evidence="4 9">4.1.3.1</ecNumber>
    </recommendedName>
</protein>
<dbReference type="InterPro" id="IPR040442">
    <property type="entry name" value="Pyrv_kinase-like_dom_sf"/>
</dbReference>
<evidence type="ECO:0000256" key="4">
    <source>
        <dbReference type="ARBA" id="ARBA00012909"/>
    </source>
</evidence>
<dbReference type="PANTHER" id="PTHR21631">
    <property type="entry name" value="ISOCITRATE LYASE/MALATE SYNTHASE"/>
    <property type="match status" value="1"/>
</dbReference>
<accession>A0A2I2KJ36</accession>
<feature type="binding site" evidence="11">
    <location>
        <begin position="204"/>
        <end position="205"/>
    </location>
    <ligand>
        <name>substrate</name>
    </ligand>
</feature>
<keyword evidence="5" id="KW-0329">Glyoxylate bypass</keyword>
<dbReference type="GO" id="GO:0006097">
    <property type="term" value="P:glyoxylate cycle"/>
    <property type="evidence" value="ECO:0007669"/>
    <property type="project" value="UniProtKB-KW"/>
</dbReference>
<dbReference type="PROSITE" id="PS00161">
    <property type="entry name" value="ISOCITRATE_LYASE"/>
    <property type="match status" value="1"/>
</dbReference>
<feature type="binding site" evidence="12">
    <location>
        <position position="165"/>
    </location>
    <ligand>
        <name>Mg(2+)</name>
        <dbReference type="ChEBI" id="CHEBI:18420"/>
    </ligand>
</feature>
<evidence type="ECO:0000256" key="8">
    <source>
        <dbReference type="ARBA" id="ARBA00023531"/>
    </source>
</evidence>
<dbReference type="EC" id="4.1.3.1" evidence="4 9"/>
<evidence type="ECO:0000256" key="2">
    <source>
        <dbReference type="ARBA" id="ARBA00005704"/>
    </source>
</evidence>
<keyword evidence="12" id="KW-0460">Magnesium</keyword>
<comment type="cofactor">
    <cofactor evidence="12">
        <name>Mg(2+)</name>
        <dbReference type="ChEBI" id="CHEBI:18420"/>
    </cofactor>
    <text evidence="12">Can also use Mn(2+) ion.</text>
</comment>
<dbReference type="Gene3D" id="3.20.20.60">
    <property type="entry name" value="Phosphoenolpyruvate-binding domains"/>
    <property type="match status" value="1"/>
</dbReference>
<dbReference type="GO" id="GO:0046872">
    <property type="term" value="F:metal ion binding"/>
    <property type="evidence" value="ECO:0007669"/>
    <property type="project" value="UniProtKB-KW"/>
</dbReference>
<comment type="similarity">
    <text evidence="2">Belongs to the isocitrate lyase/PEP mutase superfamily. Isocitrate lyase family.</text>
</comment>
<feature type="binding site" evidence="11">
    <location>
        <position position="240"/>
    </location>
    <ligand>
        <name>substrate</name>
    </ligand>
</feature>
<dbReference type="PANTHER" id="PTHR21631:SF3">
    <property type="entry name" value="BIFUNCTIONAL GLYOXYLATE CYCLE PROTEIN"/>
    <property type="match status" value="1"/>
</dbReference>
<sequence length="446" mass="47966">MAETAATAAATAATNPAITKAAGELAAQWAADPRWQGIERTYSAEDVIRLRGSVVEEHTLARLGAEKLWKLLHETEYINALGALTGNQAVQQVKAGLKAIYLSGWQVAADANLAGQTYPDQSLYPANSVPAVVRRINNALLRADQITFTEGVADAPDWLVPIVADAEAGFGGVLNAYELMTAMIAAGAAGVHWEDQLSSEKKCGHLGGKVLIPTGQHIRTLNAARLAADVANVPSLIVARTDAQAATLITSDIDERDRQFVTGDRTAEGFYRVSAGVDPCIARGLAYAPYADLLWMETSTPDLEVARQFAEAIKAQYPDQMLSYNCSPSFNWRAHLDDATIAKFQRELGHMGYQFQFITLAGFHALNHSMFTLAHGYAREGMTAYVDLQEREFASEADGYTATRHQREVGTGFFDLVSTAINPASDTTALRGSTEEAQFAAAGGGH</sequence>
<dbReference type="InterPro" id="IPR015813">
    <property type="entry name" value="Pyrv/PenolPyrv_kinase-like_dom"/>
</dbReference>
<dbReference type="AlphaFoldDB" id="A0A2I2KJ36"/>
<dbReference type="NCBIfam" id="NF011645">
    <property type="entry name" value="PRK15063.1"/>
    <property type="match status" value="1"/>
</dbReference>
<evidence type="ECO:0000256" key="10">
    <source>
        <dbReference type="PIRSR" id="PIRSR001362-1"/>
    </source>
</evidence>
<dbReference type="OrthoDB" id="8629576at2"/>
<dbReference type="PIRSF" id="PIRSF001362">
    <property type="entry name" value="Isocit_lyase"/>
    <property type="match status" value="1"/>
</dbReference>
<evidence type="ECO:0000256" key="11">
    <source>
        <dbReference type="PIRSR" id="PIRSR001362-2"/>
    </source>
</evidence>